<keyword evidence="1 2" id="KW-0315">Glutamine amidotransferase</keyword>
<feature type="binding site" evidence="2">
    <location>
        <position position="127"/>
    </location>
    <ligand>
        <name>substrate</name>
    </ligand>
</feature>
<keyword evidence="2" id="KW-0436">Ligase</keyword>
<feature type="domain" description="CobB/CobQ-like glutamine amidotransferase" evidence="3">
    <location>
        <begin position="37"/>
        <end position="193"/>
    </location>
</feature>
<keyword evidence="2" id="KW-0133">Cell shape</keyword>
<dbReference type="PROSITE" id="PS51274">
    <property type="entry name" value="GATASE_COBBQ"/>
    <property type="match status" value="1"/>
</dbReference>
<dbReference type="EC" id="6.3.5.13" evidence="2"/>
<comment type="catalytic activity">
    <reaction evidence="2">
        <text>beta-D-GlcNAc-(1-&gt;4)-Mur2Ac(oyl-L-Ala-gamma-D-Glu-L-Lys-D-Ala-D-Ala)-di-trans,octa-cis-undecaprenyl diphosphate + L-glutamine + ATP + H2O = beta-D-GlcNAc-(1-&gt;4)-Mur2Ac(oyl-L-Ala-D-isoglutaminyl-L-Lys-D-Ala-D-Ala)-di-trans,octa-cis-undecaprenyl diphosphate + L-glutamate + ADP + phosphate + H(+)</text>
        <dbReference type="Rhea" id="RHEA:57928"/>
        <dbReference type="ChEBI" id="CHEBI:15377"/>
        <dbReference type="ChEBI" id="CHEBI:15378"/>
        <dbReference type="ChEBI" id="CHEBI:29985"/>
        <dbReference type="ChEBI" id="CHEBI:30616"/>
        <dbReference type="ChEBI" id="CHEBI:43474"/>
        <dbReference type="ChEBI" id="CHEBI:58359"/>
        <dbReference type="ChEBI" id="CHEBI:60033"/>
        <dbReference type="ChEBI" id="CHEBI:62233"/>
        <dbReference type="ChEBI" id="CHEBI:456216"/>
        <dbReference type="EC" id="6.3.5.13"/>
    </reaction>
</comment>
<dbReference type="PANTHER" id="PTHR21343">
    <property type="entry name" value="DETHIOBIOTIN SYNTHETASE"/>
    <property type="match status" value="1"/>
</dbReference>
<evidence type="ECO:0000256" key="1">
    <source>
        <dbReference type="ARBA" id="ARBA00022962"/>
    </source>
</evidence>
<protein>
    <recommendedName>
        <fullName evidence="2">Lipid II isoglutaminyl synthase (glutamine-hydrolyzing) subunit GatD</fullName>
        <ecNumber evidence="2">6.3.5.13</ecNumber>
    </recommendedName>
    <alternativeName>
        <fullName evidence="2">Lipid II isoglutaminyl synthase glutaminase subunit</fullName>
        <ecNumber evidence="2">3.5.1.2</ecNumber>
    </alternativeName>
</protein>
<proteinExistence type="inferred from homology"/>
<keyword evidence="2" id="KW-0961">Cell wall biogenesis/degradation</keyword>
<dbReference type="Gene3D" id="3.40.50.880">
    <property type="match status" value="1"/>
</dbReference>
<dbReference type="RefSeq" id="WP_108996862.1">
    <property type="nucleotide sequence ID" value="NZ_QEEX01000001.1"/>
</dbReference>
<comment type="caution">
    <text evidence="2">Lacks conserved residue(s) required for the propagation of feature annotation.</text>
</comment>
<comment type="caution">
    <text evidence="4">The sequence shown here is derived from an EMBL/GenBank/DDBJ whole genome shotgun (WGS) entry which is preliminary data.</text>
</comment>
<dbReference type="Pfam" id="PF07685">
    <property type="entry name" value="GATase_3"/>
    <property type="match status" value="1"/>
</dbReference>
<gene>
    <name evidence="2" type="primary">gatD</name>
    <name evidence="4" type="ORF">DF220_02235</name>
</gene>
<comment type="catalytic activity">
    <reaction evidence="2">
        <text>L-glutamine + H2O = L-glutamate + NH4(+)</text>
        <dbReference type="Rhea" id="RHEA:15889"/>
        <dbReference type="ChEBI" id="CHEBI:15377"/>
        <dbReference type="ChEBI" id="CHEBI:28938"/>
        <dbReference type="ChEBI" id="CHEBI:29985"/>
        <dbReference type="ChEBI" id="CHEBI:58359"/>
        <dbReference type="EC" id="3.5.1.2"/>
    </reaction>
</comment>
<dbReference type="GO" id="GO:0004359">
    <property type="term" value="F:glutaminase activity"/>
    <property type="evidence" value="ECO:0007669"/>
    <property type="project" value="UniProtKB-UniRule"/>
</dbReference>
<dbReference type="EMBL" id="QEEX01000001">
    <property type="protein sequence ID" value="PWB96780.1"/>
    <property type="molecule type" value="Genomic_DNA"/>
</dbReference>
<dbReference type="UniPathway" id="UPA00219"/>
<dbReference type="AlphaFoldDB" id="A0A2U1SYS1"/>
<dbReference type="HAMAP" id="MF_02213">
    <property type="entry name" value="Lipid_II_synth_GatD"/>
    <property type="match status" value="1"/>
</dbReference>
<name>A0A2U1SYS1_9MICO</name>
<keyword evidence="2" id="KW-0378">Hydrolase</keyword>
<reference evidence="5" key="1">
    <citation type="submission" date="2018-04" db="EMBL/GenBank/DDBJ databases">
        <authorList>
            <person name="Liu S."/>
            <person name="Wang Z."/>
            <person name="Li J."/>
        </authorList>
    </citation>
    <scope>NUCLEOTIDE SEQUENCE [LARGE SCALE GENOMIC DNA]</scope>
    <source>
        <strain evidence="5">S1194</strain>
    </source>
</reference>
<comment type="similarity">
    <text evidence="2">Belongs to the CobB/CobQ family. GatD subfamily.</text>
</comment>
<dbReference type="InterPro" id="IPR029062">
    <property type="entry name" value="Class_I_gatase-like"/>
</dbReference>
<evidence type="ECO:0000313" key="5">
    <source>
        <dbReference type="Proteomes" id="UP000244978"/>
    </source>
</evidence>
<comment type="function">
    <text evidence="2">The lipid II isoglutaminyl synthase complex catalyzes the formation of alpha-D-isoglutamine in the cell wall lipid II stem peptide. The GatD subunit catalyzes the hydrolysis of glutamine to glutamate and ammonia. The resulting ammonia molecule is channeled to the active site of MurT.</text>
</comment>
<dbReference type="GO" id="GO:0071555">
    <property type="term" value="P:cell wall organization"/>
    <property type="evidence" value="ECO:0007669"/>
    <property type="project" value="UniProtKB-KW"/>
</dbReference>
<evidence type="ECO:0000256" key="2">
    <source>
        <dbReference type="HAMAP-Rule" id="MF_02213"/>
    </source>
</evidence>
<dbReference type="Proteomes" id="UP000244978">
    <property type="component" value="Unassembled WGS sequence"/>
</dbReference>
<dbReference type="EC" id="3.5.1.2" evidence="2"/>
<sequence>MTTLTILELFPEHLAVNGDMGNVIVVCERLRLAGIDSVHVKHNPGDALPASVDMVLVGTGPVSAQRVLEPAVAEIAQQLVAWRDAGVPMLAVTGGMQLLGSTIALPNGVAVAGAGLFPIHTDATAARVVTNCFAVDVPELGRLIGIENHGSRTTLTDGASAFGTVATGVGNDGRTEGVRVANAIGTHIQGPALAMNPVLADHLIEIAASRAGLRYELTEAHHRLDALASDCRAILARGAGIPVAGPVAA</sequence>
<dbReference type="PANTHER" id="PTHR21343:SF9">
    <property type="entry name" value="LIPID II ISOGLUTAMINYL SYNTHASE (GLUTAMINE-HYDROLYZING) SUBUNIT GATD"/>
    <property type="match status" value="1"/>
</dbReference>
<dbReference type="InterPro" id="IPR043702">
    <property type="entry name" value="Lipid_II_synth_GatD"/>
</dbReference>
<organism evidence="4 5">
    <name type="scientific">Homoserinimonas hongtaonis</name>
    <dbReference type="NCBI Taxonomy" id="2079791"/>
    <lineage>
        <taxon>Bacteria</taxon>
        <taxon>Bacillati</taxon>
        <taxon>Actinomycetota</taxon>
        <taxon>Actinomycetes</taxon>
        <taxon>Micrococcales</taxon>
        <taxon>Microbacteriaceae</taxon>
        <taxon>Homoserinimonas</taxon>
    </lineage>
</organism>
<dbReference type="GO" id="GO:0008360">
    <property type="term" value="P:regulation of cell shape"/>
    <property type="evidence" value="ECO:0007669"/>
    <property type="project" value="UniProtKB-KW"/>
</dbReference>
<keyword evidence="2" id="KW-0573">Peptidoglycan synthesis</keyword>
<evidence type="ECO:0000313" key="4">
    <source>
        <dbReference type="EMBL" id="PWB96780.1"/>
    </source>
</evidence>
<dbReference type="SUPFAM" id="SSF52317">
    <property type="entry name" value="Class I glutamine amidotransferase-like"/>
    <property type="match status" value="1"/>
</dbReference>
<evidence type="ECO:0000259" key="3">
    <source>
        <dbReference type="Pfam" id="PF07685"/>
    </source>
</evidence>
<comment type="pathway">
    <text evidence="2">Cell wall biogenesis; peptidoglycan biosynthesis.</text>
</comment>
<accession>A0A2U1SYS1</accession>
<dbReference type="InterPro" id="IPR011698">
    <property type="entry name" value="GATase_3"/>
</dbReference>
<comment type="subunit">
    <text evidence="2">Forms a heterodimer with MurT.</text>
</comment>
<dbReference type="GO" id="GO:0140282">
    <property type="term" value="F:carbon-nitrogen ligase activity on lipid II"/>
    <property type="evidence" value="ECO:0007669"/>
    <property type="project" value="UniProtKB-UniRule"/>
</dbReference>
<keyword evidence="5" id="KW-1185">Reference proteome</keyword>
<dbReference type="GO" id="GO:0009252">
    <property type="term" value="P:peptidoglycan biosynthetic process"/>
    <property type="evidence" value="ECO:0007669"/>
    <property type="project" value="UniProtKB-UniRule"/>
</dbReference>